<evidence type="ECO:0000313" key="2">
    <source>
        <dbReference type="EMBL" id="ACI49041.1"/>
    </source>
</evidence>
<feature type="chain" id="PRO_5002848698" evidence="1">
    <location>
        <begin position="26"/>
        <end position="78"/>
    </location>
</feature>
<protein>
    <submittedName>
        <fullName evidence="2">Uncharacterized protein</fullName>
    </submittedName>
</protein>
<proteinExistence type="predicted"/>
<reference evidence="2" key="1">
    <citation type="journal article" date="2008" name="Genome Res.">
        <title>Multigenome DNA sequence conservation identifies Hox cis-regulatory elements.</title>
        <authorList>
            <person name="Kuntz S.G."/>
            <person name="Schwarz E.M."/>
            <person name="DeModena J.A."/>
            <person name="De Buysscher T."/>
            <person name="Trout D."/>
            <person name="Shizuya H."/>
            <person name="Sternberg P.W."/>
            <person name="Wold B.J."/>
        </authorList>
    </citation>
    <scope>NUCLEOTIDE SEQUENCE</scope>
    <source>
        <strain evidence="2">CB5161</strain>
    </source>
</reference>
<organism evidence="2">
    <name type="scientific">Caenorhabditis brenneri</name>
    <name type="common">Nematode worm</name>
    <dbReference type="NCBI Taxonomy" id="135651"/>
    <lineage>
        <taxon>Eukaryota</taxon>
        <taxon>Metazoa</taxon>
        <taxon>Ecdysozoa</taxon>
        <taxon>Nematoda</taxon>
        <taxon>Chromadorea</taxon>
        <taxon>Rhabditida</taxon>
        <taxon>Rhabditina</taxon>
        <taxon>Rhabditomorpha</taxon>
        <taxon>Rhabditoidea</taxon>
        <taxon>Rhabditidae</taxon>
        <taxon>Peloderinae</taxon>
        <taxon>Caenorhabditis</taxon>
    </lineage>
</organism>
<keyword evidence="1" id="KW-0732">Signal</keyword>
<evidence type="ECO:0000256" key="1">
    <source>
        <dbReference type="SAM" id="SignalP"/>
    </source>
</evidence>
<feature type="signal peptide" evidence="1">
    <location>
        <begin position="1"/>
        <end position="25"/>
    </location>
</feature>
<sequence>MQDGAVNLLVLILELLLWMGWDVEPKIESQGKIEEESWKLKEIGDLWKFDSAAEMLQRVLDISSSMSTVLGMLRLKIG</sequence>
<gene>
    <name evidence="2" type="ORF">Cbre_JD07.008</name>
</gene>
<dbReference type="AlphaFoldDB" id="B6VBE8"/>
<dbReference type="EMBL" id="FJ362359">
    <property type="protein sequence ID" value="ACI49041.1"/>
    <property type="molecule type" value="Genomic_DNA"/>
</dbReference>
<name>B6VBE8_CAEBE</name>
<accession>B6VBE8</accession>